<accession>X1CXI6</accession>
<reference evidence="1" key="1">
    <citation type="journal article" date="2014" name="Front. Microbiol.">
        <title>High frequency of phylogenetically diverse reductive dehalogenase-homologous genes in deep subseafloor sedimentary metagenomes.</title>
        <authorList>
            <person name="Kawai M."/>
            <person name="Futagami T."/>
            <person name="Toyoda A."/>
            <person name="Takaki Y."/>
            <person name="Nishi S."/>
            <person name="Hori S."/>
            <person name="Arai W."/>
            <person name="Tsubouchi T."/>
            <person name="Morono Y."/>
            <person name="Uchiyama I."/>
            <person name="Ito T."/>
            <person name="Fujiyama A."/>
            <person name="Inagaki F."/>
            <person name="Takami H."/>
        </authorList>
    </citation>
    <scope>NUCLEOTIDE SEQUENCE</scope>
    <source>
        <strain evidence="1">Expedition CK06-06</strain>
    </source>
</reference>
<proteinExistence type="predicted"/>
<dbReference type="EMBL" id="BART01011800">
    <property type="protein sequence ID" value="GAG88931.1"/>
    <property type="molecule type" value="Genomic_DNA"/>
</dbReference>
<organism evidence="1">
    <name type="scientific">marine sediment metagenome</name>
    <dbReference type="NCBI Taxonomy" id="412755"/>
    <lineage>
        <taxon>unclassified sequences</taxon>
        <taxon>metagenomes</taxon>
        <taxon>ecological metagenomes</taxon>
    </lineage>
</organism>
<dbReference type="AlphaFoldDB" id="X1CXI6"/>
<comment type="caution">
    <text evidence="1">The sequence shown here is derived from an EMBL/GenBank/DDBJ whole genome shotgun (WGS) entry which is preliminary data.</text>
</comment>
<gene>
    <name evidence="1" type="ORF">S01H4_24938</name>
</gene>
<sequence length="139" mass="16222">MSEKIKEFLKKIHDSKNKLPAYLTIIVRPGKKVVDIKIKKEEANILKVICHEEKTAGWFVHSFHIPIKNIGLAPDAKDKDILANLSNPVRIPNKTTRAFVEDILRKYINILPEKKKHYFKTERYKKKKEMQTGVKLKGF</sequence>
<evidence type="ECO:0000313" key="1">
    <source>
        <dbReference type="EMBL" id="GAG88931.1"/>
    </source>
</evidence>
<protein>
    <submittedName>
        <fullName evidence="1">Uncharacterized protein</fullName>
    </submittedName>
</protein>
<name>X1CXI6_9ZZZZ</name>